<dbReference type="Proteomes" id="UP001386955">
    <property type="component" value="Unassembled WGS sequence"/>
</dbReference>
<organism evidence="1 2">
    <name type="scientific">Psophocarpus tetragonolobus</name>
    <name type="common">Winged bean</name>
    <name type="synonym">Dolichos tetragonolobus</name>
    <dbReference type="NCBI Taxonomy" id="3891"/>
    <lineage>
        <taxon>Eukaryota</taxon>
        <taxon>Viridiplantae</taxon>
        <taxon>Streptophyta</taxon>
        <taxon>Embryophyta</taxon>
        <taxon>Tracheophyta</taxon>
        <taxon>Spermatophyta</taxon>
        <taxon>Magnoliopsida</taxon>
        <taxon>eudicotyledons</taxon>
        <taxon>Gunneridae</taxon>
        <taxon>Pentapetalae</taxon>
        <taxon>rosids</taxon>
        <taxon>fabids</taxon>
        <taxon>Fabales</taxon>
        <taxon>Fabaceae</taxon>
        <taxon>Papilionoideae</taxon>
        <taxon>50 kb inversion clade</taxon>
        <taxon>NPAAA clade</taxon>
        <taxon>indigoferoid/millettioid clade</taxon>
        <taxon>Phaseoleae</taxon>
        <taxon>Psophocarpus</taxon>
    </lineage>
</organism>
<protein>
    <submittedName>
        <fullName evidence="1">Uncharacterized protein</fullName>
    </submittedName>
</protein>
<dbReference type="EMBL" id="JAYMYS010000001">
    <property type="protein sequence ID" value="KAK7411762.1"/>
    <property type="molecule type" value="Genomic_DNA"/>
</dbReference>
<proteinExistence type="predicted"/>
<gene>
    <name evidence="1" type="ORF">VNO78_03200</name>
</gene>
<reference evidence="1 2" key="1">
    <citation type="submission" date="2024-01" db="EMBL/GenBank/DDBJ databases">
        <title>The genomes of 5 underutilized Papilionoideae crops provide insights into root nodulation and disease resistanc.</title>
        <authorList>
            <person name="Jiang F."/>
        </authorList>
    </citation>
    <scope>NUCLEOTIDE SEQUENCE [LARGE SCALE GENOMIC DNA]</scope>
    <source>
        <strain evidence="1">DUOXIRENSHENG_FW03</strain>
        <tissue evidence="1">Leaves</tissue>
    </source>
</reference>
<name>A0AAN9T014_PSOTE</name>
<evidence type="ECO:0000313" key="2">
    <source>
        <dbReference type="Proteomes" id="UP001386955"/>
    </source>
</evidence>
<sequence length="112" mass="12384">MFIGEGAMPMKSFPSLAGCSLGKEHWSDKTKVKEDPPKGLVPPTYRQNTISIFPFIVDTFYTIISCASCVLQFPPQGLVSAFAVASSFILVSDERGSQNFHFRLETYTLLSI</sequence>
<evidence type="ECO:0000313" key="1">
    <source>
        <dbReference type="EMBL" id="KAK7411762.1"/>
    </source>
</evidence>
<comment type="caution">
    <text evidence="1">The sequence shown here is derived from an EMBL/GenBank/DDBJ whole genome shotgun (WGS) entry which is preliminary data.</text>
</comment>
<accession>A0AAN9T014</accession>
<keyword evidence="2" id="KW-1185">Reference proteome</keyword>
<dbReference type="AlphaFoldDB" id="A0AAN9T014"/>